<protein>
    <recommendedName>
        <fullName evidence="3">Heme oxygenase</fullName>
    </recommendedName>
</protein>
<dbReference type="EMBL" id="SJPG01000001">
    <property type="protein sequence ID" value="TWT62847.1"/>
    <property type="molecule type" value="Genomic_DNA"/>
</dbReference>
<gene>
    <name evidence="1" type="ORF">Pan54_35930</name>
</gene>
<dbReference type="Gene3D" id="1.20.910.10">
    <property type="entry name" value="Heme oxygenase-like"/>
    <property type="match status" value="1"/>
</dbReference>
<proteinExistence type="predicted"/>
<dbReference type="AlphaFoldDB" id="A0A5C5XI98"/>
<dbReference type="RefSeq" id="WP_146504660.1">
    <property type="nucleotide sequence ID" value="NZ_SJPG01000001.1"/>
</dbReference>
<dbReference type="SUPFAM" id="SSF48613">
    <property type="entry name" value="Heme oxygenase-like"/>
    <property type="match status" value="1"/>
</dbReference>
<organism evidence="1 2">
    <name type="scientific">Rubinisphaera italica</name>
    <dbReference type="NCBI Taxonomy" id="2527969"/>
    <lineage>
        <taxon>Bacteria</taxon>
        <taxon>Pseudomonadati</taxon>
        <taxon>Planctomycetota</taxon>
        <taxon>Planctomycetia</taxon>
        <taxon>Planctomycetales</taxon>
        <taxon>Planctomycetaceae</taxon>
        <taxon>Rubinisphaera</taxon>
    </lineage>
</organism>
<dbReference type="InterPro" id="IPR016084">
    <property type="entry name" value="Haem_Oase-like_multi-hlx"/>
</dbReference>
<evidence type="ECO:0000313" key="1">
    <source>
        <dbReference type="EMBL" id="TWT62847.1"/>
    </source>
</evidence>
<keyword evidence="2" id="KW-1185">Reference proteome</keyword>
<comment type="caution">
    <text evidence="1">The sequence shown here is derived from an EMBL/GenBank/DDBJ whole genome shotgun (WGS) entry which is preliminary data.</text>
</comment>
<evidence type="ECO:0000313" key="2">
    <source>
        <dbReference type="Proteomes" id="UP000316095"/>
    </source>
</evidence>
<accession>A0A5C5XI98</accession>
<reference evidence="1 2" key="1">
    <citation type="submission" date="2019-02" db="EMBL/GenBank/DDBJ databases">
        <title>Deep-cultivation of Planctomycetes and their phenomic and genomic characterization uncovers novel biology.</title>
        <authorList>
            <person name="Wiegand S."/>
            <person name="Jogler M."/>
            <person name="Boedeker C."/>
            <person name="Pinto D."/>
            <person name="Vollmers J."/>
            <person name="Rivas-Marin E."/>
            <person name="Kohn T."/>
            <person name="Peeters S.H."/>
            <person name="Heuer A."/>
            <person name="Rast P."/>
            <person name="Oberbeckmann S."/>
            <person name="Bunk B."/>
            <person name="Jeske O."/>
            <person name="Meyerdierks A."/>
            <person name="Storesund J.E."/>
            <person name="Kallscheuer N."/>
            <person name="Luecker S."/>
            <person name="Lage O.M."/>
            <person name="Pohl T."/>
            <person name="Merkel B.J."/>
            <person name="Hornburger P."/>
            <person name="Mueller R.-W."/>
            <person name="Bruemmer F."/>
            <person name="Labrenz M."/>
            <person name="Spormann A.M."/>
            <person name="Op Den Camp H."/>
            <person name="Overmann J."/>
            <person name="Amann R."/>
            <person name="Jetten M.S.M."/>
            <person name="Mascher T."/>
            <person name="Medema M.H."/>
            <person name="Devos D.P."/>
            <person name="Kaster A.-K."/>
            <person name="Ovreas L."/>
            <person name="Rohde M."/>
            <person name="Galperin M.Y."/>
            <person name="Jogler C."/>
        </authorList>
    </citation>
    <scope>NUCLEOTIDE SEQUENCE [LARGE SCALE GENOMIC DNA]</scope>
    <source>
        <strain evidence="1 2">Pan54</strain>
    </source>
</reference>
<sequence>MSRIQHLLTQIAPHRNALINHAVYNHLNNLDAFHTFMEHHVYAVWDFMSLLKSLQNQFACTTVPWHPSSDASACRMINEIVLAEESDEDGRGGFASHFELYCRSMKTCGASVDGIEKFLFNLKHMTLHEALISSDIPQPAVIFIQSTFEIIDSYDPIAITSAFTFGREDLLPNVFQRIVDELNVKTDGRMDEFKYYLERHIGLDGDEHGPMANRLIEQLCQDDEQKWIVVEQAAIKTLVARKQLWDAILSSIVKS</sequence>
<name>A0A5C5XI98_9PLAN</name>
<dbReference type="Proteomes" id="UP000316095">
    <property type="component" value="Unassembled WGS sequence"/>
</dbReference>
<dbReference type="Pfam" id="PF11251">
    <property type="entry name" value="DUF3050"/>
    <property type="match status" value="1"/>
</dbReference>
<dbReference type="InterPro" id="IPR024423">
    <property type="entry name" value="DUF3050"/>
</dbReference>
<dbReference type="OrthoDB" id="9791270at2"/>
<evidence type="ECO:0008006" key="3">
    <source>
        <dbReference type="Google" id="ProtNLM"/>
    </source>
</evidence>